<dbReference type="Pfam" id="PF03936">
    <property type="entry name" value="Terpene_synth_C"/>
    <property type="match status" value="1"/>
</dbReference>
<dbReference type="SFLD" id="SFLDG01019">
    <property type="entry name" value="Terpene_Cyclase_Like_1_C_Termi"/>
    <property type="match status" value="1"/>
</dbReference>
<evidence type="ECO:0000256" key="6">
    <source>
        <dbReference type="ARBA" id="ARBA00038973"/>
    </source>
</evidence>
<dbReference type="Pfam" id="PF01397">
    <property type="entry name" value="Terpene_synth"/>
    <property type="match status" value="1"/>
</dbReference>
<evidence type="ECO:0000256" key="5">
    <source>
        <dbReference type="ARBA" id="ARBA00023239"/>
    </source>
</evidence>
<dbReference type="PANTHER" id="PTHR31225:SF120">
    <property type="entry name" value="GERMACRENE-A SYNTHASE"/>
    <property type="match status" value="1"/>
</dbReference>
<dbReference type="Gene3D" id="1.50.10.130">
    <property type="entry name" value="Terpene synthase, N-terminal domain"/>
    <property type="match status" value="1"/>
</dbReference>
<comment type="pathway">
    <text evidence="2">Secondary metabolite biosynthesis; terpenoid biosynthesis.</text>
</comment>
<evidence type="ECO:0000256" key="4">
    <source>
        <dbReference type="ARBA" id="ARBA00022842"/>
    </source>
</evidence>
<evidence type="ECO:0000313" key="10">
    <source>
        <dbReference type="Proteomes" id="UP001177003"/>
    </source>
</evidence>
<feature type="domain" description="Terpene synthase N-terminal" evidence="7">
    <location>
        <begin position="4"/>
        <end position="76"/>
    </location>
</feature>
<dbReference type="InterPro" id="IPR001906">
    <property type="entry name" value="Terpene_synth_N"/>
</dbReference>
<keyword evidence="4" id="KW-0460">Magnesium</keyword>
<dbReference type="GO" id="GO:0034005">
    <property type="term" value="F:germacrene-A synthase activity"/>
    <property type="evidence" value="ECO:0007669"/>
    <property type="project" value="UniProtKB-EC"/>
</dbReference>
<dbReference type="AlphaFoldDB" id="A0AA35Y8E5"/>
<evidence type="ECO:0000256" key="2">
    <source>
        <dbReference type="ARBA" id="ARBA00004721"/>
    </source>
</evidence>
<dbReference type="InterPro" id="IPR005630">
    <property type="entry name" value="Terpene_synthase_metal-bd"/>
</dbReference>
<dbReference type="InterPro" id="IPR050148">
    <property type="entry name" value="Terpene_synthase-like"/>
</dbReference>
<evidence type="ECO:0000313" key="9">
    <source>
        <dbReference type="EMBL" id="CAI9264587.1"/>
    </source>
</evidence>
<dbReference type="InterPro" id="IPR036965">
    <property type="entry name" value="Terpene_synth_N_sf"/>
</dbReference>
<dbReference type="GO" id="GO:0016114">
    <property type="term" value="P:terpenoid biosynthetic process"/>
    <property type="evidence" value="ECO:0007669"/>
    <property type="project" value="InterPro"/>
</dbReference>
<feature type="domain" description="Terpene synthase metal-binding" evidence="8">
    <location>
        <begin position="133"/>
        <end position="334"/>
    </location>
</feature>
<dbReference type="SUPFAM" id="SSF48239">
    <property type="entry name" value="Terpenoid cyclases/Protein prenyltransferases"/>
    <property type="match status" value="1"/>
</dbReference>
<comment type="cofactor">
    <cofactor evidence="1">
        <name>Mg(2+)</name>
        <dbReference type="ChEBI" id="CHEBI:18420"/>
    </cofactor>
</comment>
<evidence type="ECO:0000256" key="3">
    <source>
        <dbReference type="ARBA" id="ARBA00022723"/>
    </source>
</evidence>
<reference evidence="9" key="1">
    <citation type="submission" date="2023-04" db="EMBL/GenBank/DDBJ databases">
        <authorList>
            <person name="Vijverberg K."/>
            <person name="Xiong W."/>
            <person name="Schranz E."/>
        </authorList>
    </citation>
    <scope>NUCLEOTIDE SEQUENCE</scope>
</reference>
<dbReference type="SFLD" id="SFLDS00005">
    <property type="entry name" value="Isoprenoid_Synthase_Type_I"/>
    <property type="match status" value="1"/>
</dbReference>
<dbReference type="Proteomes" id="UP001177003">
    <property type="component" value="Chromosome 0"/>
</dbReference>
<dbReference type="InterPro" id="IPR008949">
    <property type="entry name" value="Isoprenoid_synthase_dom_sf"/>
</dbReference>
<accession>A0AA35Y8E5</accession>
<dbReference type="SUPFAM" id="SSF48576">
    <property type="entry name" value="Terpenoid synthases"/>
    <property type="match status" value="1"/>
</dbReference>
<gene>
    <name evidence="9" type="ORF">LSALG_LOCUS5228</name>
</gene>
<dbReference type="InterPro" id="IPR008930">
    <property type="entry name" value="Terpenoid_cyclase/PrenylTrfase"/>
</dbReference>
<dbReference type="EC" id="4.2.3.23" evidence="6"/>
<proteinExistence type="predicted"/>
<protein>
    <recommendedName>
        <fullName evidence="6">germacrene-A synthase</fullName>
        <ecNumber evidence="6">4.2.3.23</ecNumber>
    </recommendedName>
</protein>
<name>A0AA35Y8E5_LACSI</name>
<organism evidence="9 10">
    <name type="scientific">Lactuca saligna</name>
    <name type="common">Willowleaf lettuce</name>
    <dbReference type="NCBI Taxonomy" id="75948"/>
    <lineage>
        <taxon>Eukaryota</taxon>
        <taxon>Viridiplantae</taxon>
        <taxon>Streptophyta</taxon>
        <taxon>Embryophyta</taxon>
        <taxon>Tracheophyta</taxon>
        <taxon>Spermatophyta</taxon>
        <taxon>Magnoliopsida</taxon>
        <taxon>eudicotyledons</taxon>
        <taxon>Gunneridae</taxon>
        <taxon>Pentapetalae</taxon>
        <taxon>asterids</taxon>
        <taxon>campanulids</taxon>
        <taxon>Asterales</taxon>
        <taxon>Asteraceae</taxon>
        <taxon>Cichorioideae</taxon>
        <taxon>Cichorieae</taxon>
        <taxon>Lactucinae</taxon>
        <taxon>Lactuca</taxon>
    </lineage>
</organism>
<dbReference type="PANTHER" id="PTHR31225">
    <property type="entry name" value="OS04G0344100 PROTEIN-RELATED"/>
    <property type="match status" value="1"/>
</dbReference>
<sequence length="339" mass="39424">MSYADVFKKFKDNNTGTFTNDVTKDVKGMLSLYESAHLRLHGEDLLDEALAFTEAQLKRIVSMLDGDLARQVNQVLKRSFHTGMPMVEARLYFNTHEEDFSNLESVVKLAKVHFNYLQLQQKEELRIVSQWWKDMDFRTHVPYVRDRVPEIYLWILGLYFEPYYSRARIIGTKITLFLVVLDDTYDAYATIDEIRSITDAINRWEISAIDQLPGYIQPFYKILLNEYDDLEKEYSKEERVFSVHASKQAFQEIARGYLEEAEWLHNGYVATFAEYMKNGLITSAYNVISKSALVGMGAIADEEALAWYETHPKILKASELISRLQDDVQTFQVQPNELG</sequence>
<dbReference type="EMBL" id="OX465086">
    <property type="protein sequence ID" value="CAI9264587.1"/>
    <property type="molecule type" value="Genomic_DNA"/>
</dbReference>
<keyword evidence="5" id="KW-0456">Lyase</keyword>
<evidence type="ECO:0000256" key="1">
    <source>
        <dbReference type="ARBA" id="ARBA00001946"/>
    </source>
</evidence>
<dbReference type="GO" id="GO:0000287">
    <property type="term" value="F:magnesium ion binding"/>
    <property type="evidence" value="ECO:0007669"/>
    <property type="project" value="InterPro"/>
</dbReference>
<dbReference type="InterPro" id="IPR034741">
    <property type="entry name" value="Terpene_cyclase-like_1_C"/>
</dbReference>
<dbReference type="Gene3D" id="1.10.600.10">
    <property type="entry name" value="Farnesyl Diphosphate Synthase"/>
    <property type="match status" value="1"/>
</dbReference>
<keyword evidence="3" id="KW-0479">Metal-binding</keyword>
<evidence type="ECO:0000259" key="8">
    <source>
        <dbReference type="Pfam" id="PF03936"/>
    </source>
</evidence>
<keyword evidence="10" id="KW-1185">Reference proteome</keyword>
<evidence type="ECO:0000259" key="7">
    <source>
        <dbReference type="Pfam" id="PF01397"/>
    </source>
</evidence>